<dbReference type="AlphaFoldDB" id="A0A444Z7H0"/>
<evidence type="ECO:0000259" key="3">
    <source>
        <dbReference type="Pfam" id="PF07859"/>
    </source>
</evidence>
<dbReference type="STRING" id="3818.A0A444Z7H0"/>
<dbReference type="InterPro" id="IPR029058">
    <property type="entry name" value="AB_hydrolase_fold"/>
</dbReference>
<reference evidence="5 6" key="1">
    <citation type="submission" date="2019-01" db="EMBL/GenBank/DDBJ databases">
        <title>Sequencing of cultivated peanut Arachis hypogaea provides insights into genome evolution and oil improvement.</title>
        <authorList>
            <person name="Chen X."/>
        </authorList>
    </citation>
    <scope>NUCLEOTIDE SEQUENCE [LARGE SCALE GENOMIC DNA]</scope>
    <source>
        <strain evidence="6">cv. Fuhuasheng</strain>
        <tissue evidence="5">Leaves</tissue>
    </source>
</reference>
<evidence type="ECO:0000256" key="2">
    <source>
        <dbReference type="SAM" id="MobiDB-lite"/>
    </source>
</evidence>
<feature type="compositionally biased region" description="Acidic residues" evidence="2">
    <location>
        <begin position="465"/>
        <end position="483"/>
    </location>
</feature>
<protein>
    <recommendedName>
        <fullName evidence="7">Alpha/beta hydrolase fold-3 domain-containing protein</fullName>
    </recommendedName>
</protein>
<dbReference type="Pfam" id="PF07859">
    <property type="entry name" value="Abhydrolase_3"/>
    <property type="match status" value="1"/>
</dbReference>
<keyword evidence="6" id="KW-1185">Reference proteome</keyword>
<feature type="region of interest" description="Disordered" evidence="2">
    <location>
        <begin position="352"/>
        <end position="399"/>
    </location>
</feature>
<feature type="compositionally biased region" description="Basic and acidic residues" evidence="2">
    <location>
        <begin position="352"/>
        <end position="367"/>
    </location>
</feature>
<name>A0A444Z7H0_ARAHY</name>
<dbReference type="Proteomes" id="UP000289738">
    <property type="component" value="Chromosome B05"/>
</dbReference>
<organism evidence="5 6">
    <name type="scientific">Arachis hypogaea</name>
    <name type="common">Peanut</name>
    <dbReference type="NCBI Taxonomy" id="3818"/>
    <lineage>
        <taxon>Eukaryota</taxon>
        <taxon>Viridiplantae</taxon>
        <taxon>Streptophyta</taxon>
        <taxon>Embryophyta</taxon>
        <taxon>Tracheophyta</taxon>
        <taxon>Spermatophyta</taxon>
        <taxon>Magnoliopsida</taxon>
        <taxon>eudicotyledons</taxon>
        <taxon>Gunneridae</taxon>
        <taxon>Pentapetalae</taxon>
        <taxon>rosids</taxon>
        <taxon>fabids</taxon>
        <taxon>Fabales</taxon>
        <taxon>Fabaceae</taxon>
        <taxon>Papilionoideae</taxon>
        <taxon>50 kb inversion clade</taxon>
        <taxon>dalbergioids sensu lato</taxon>
        <taxon>Dalbergieae</taxon>
        <taxon>Pterocarpus clade</taxon>
        <taxon>Arachis</taxon>
    </lineage>
</organism>
<dbReference type="InterPro" id="IPR050466">
    <property type="entry name" value="Carboxylest/Gibb_receptor"/>
</dbReference>
<dbReference type="EMBL" id="SDMP01000015">
    <property type="protein sequence ID" value="RYR10122.1"/>
    <property type="molecule type" value="Genomic_DNA"/>
</dbReference>
<feature type="region of interest" description="Disordered" evidence="2">
    <location>
        <begin position="438"/>
        <end position="567"/>
    </location>
</feature>
<evidence type="ECO:0000259" key="4">
    <source>
        <dbReference type="Pfam" id="PF13943"/>
    </source>
</evidence>
<comment type="caution">
    <text evidence="5">The sequence shown here is derived from an EMBL/GenBank/DDBJ whole genome shotgun (WGS) entry which is preliminary data.</text>
</comment>
<evidence type="ECO:0000313" key="5">
    <source>
        <dbReference type="EMBL" id="RYR10122.1"/>
    </source>
</evidence>
<feature type="domain" description="Alpha/beta hydrolase fold-3" evidence="3">
    <location>
        <begin position="85"/>
        <end position="297"/>
    </location>
</feature>
<dbReference type="GO" id="GO:0016787">
    <property type="term" value="F:hydrolase activity"/>
    <property type="evidence" value="ECO:0007669"/>
    <property type="project" value="InterPro"/>
</dbReference>
<accession>A0A444Z7H0</accession>
<feature type="compositionally biased region" description="Basic and acidic residues" evidence="2">
    <location>
        <begin position="389"/>
        <end position="399"/>
    </location>
</feature>
<dbReference type="PANTHER" id="PTHR23024:SF551">
    <property type="entry name" value="2-HYDROXYISOFLAVANONE DEHYDRATASE-LIKE"/>
    <property type="match status" value="1"/>
</dbReference>
<dbReference type="Pfam" id="PF13943">
    <property type="entry name" value="WPP"/>
    <property type="match status" value="1"/>
</dbReference>
<feature type="compositionally biased region" description="Basic and acidic residues" evidence="2">
    <location>
        <begin position="449"/>
        <end position="459"/>
    </location>
</feature>
<dbReference type="InterPro" id="IPR025265">
    <property type="entry name" value="WPP_dom"/>
</dbReference>
<evidence type="ECO:0000256" key="1">
    <source>
        <dbReference type="ARBA" id="ARBA00010515"/>
    </source>
</evidence>
<dbReference type="PANTHER" id="PTHR23024">
    <property type="entry name" value="ARYLACETAMIDE DEACETYLASE"/>
    <property type="match status" value="1"/>
</dbReference>
<feature type="compositionally biased region" description="Acidic residues" evidence="2">
    <location>
        <begin position="526"/>
        <end position="537"/>
    </location>
</feature>
<dbReference type="Gene3D" id="3.40.50.1820">
    <property type="entry name" value="alpha/beta hydrolase"/>
    <property type="match status" value="1"/>
</dbReference>
<sequence>MAAMASTFIAEVDDEEVTIHIPNLVKVFKDGSIERLQNSPLVPPSTLGSVSSKDVVISNNPSISARLYLPTKLIHHHEAHKVPILVYFHGGAFFFESAFNERHHNYFNLFLSKAEADILVVSVDYRLAPEIPLPAAYHDCWQALKWVASNDYDPWILNHGDFQRVFLGGDSAGANLVHNVALRAGAEALPNGVKVLGAFLSQPYFLSTKPIGSEAVEGHEESPPYVVWGLVYPNAPGGLDNPLINPLAPEAPSLATLGCSKIIVCVAEKDSLRDRGVWYYQAVKNSGWHGHLELYEAEHEDHNTRDEIVKRITKHLSTNKSIFTQNFGTLDMEKAMKKAKGIEDASFAIASLHHETQPDERDGEKEKRKGHRSTPPPSLLLSSSTHTQRCREERNEALQSAADHHSALLVVICTPPTPHRHLNDSIVVVVVDASGHGAEATEASGEPNKGTEDGDEFRVDGSGTSDEDSEDPEYMPSDEEGDSAGDVHFIDSEEEYEYDSEFDENNSVPKEATAGKGKGVGISQFSDEDGADSDELEIDHMIGGDEGDDEGDDDDAEDDADDVSDCGGQRFLVHKALKDMSSYR</sequence>
<evidence type="ECO:0000313" key="6">
    <source>
        <dbReference type="Proteomes" id="UP000289738"/>
    </source>
</evidence>
<feature type="domain" description="WPP" evidence="4">
    <location>
        <begin position="302"/>
        <end position="358"/>
    </location>
</feature>
<gene>
    <name evidence="5" type="ORF">Ahy_B05g078591</name>
</gene>
<proteinExistence type="inferred from homology"/>
<feature type="compositionally biased region" description="Acidic residues" evidence="2">
    <location>
        <begin position="492"/>
        <end position="504"/>
    </location>
</feature>
<feature type="compositionally biased region" description="Acidic residues" evidence="2">
    <location>
        <begin position="545"/>
        <end position="564"/>
    </location>
</feature>
<evidence type="ECO:0008006" key="7">
    <source>
        <dbReference type="Google" id="ProtNLM"/>
    </source>
</evidence>
<dbReference type="InterPro" id="IPR013094">
    <property type="entry name" value="AB_hydrolase_3"/>
</dbReference>
<comment type="similarity">
    <text evidence="1">Belongs to the 'GDXG' lipolytic enzyme family.</text>
</comment>
<dbReference type="SUPFAM" id="SSF53474">
    <property type="entry name" value="alpha/beta-Hydrolases"/>
    <property type="match status" value="1"/>
</dbReference>